<dbReference type="Pfam" id="PF02902">
    <property type="entry name" value="Peptidase_C48"/>
    <property type="match status" value="1"/>
</dbReference>
<evidence type="ECO:0000313" key="4">
    <source>
        <dbReference type="EMBL" id="KAF2594377.1"/>
    </source>
</evidence>
<accession>A0A8S9KKR0</accession>
<organism evidence="4">
    <name type="scientific">Brassica cretica</name>
    <name type="common">Mustard</name>
    <dbReference type="NCBI Taxonomy" id="69181"/>
    <lineage>
        <taxon>Eukaryota</taxon>
        <taxon>Viridiplantae</taxon>
        <taxon>Streptophyta</taxon>
        <taxon>Embryophyta</taxon>
        <taxon>Tracheophyta</taxon>
        <taxon>Spermatophyta</taxon>
        <taxon>Magnoliopsida</taxon>
        <taxon>eudicotyledons</taxon>
        <taxon>Gunneridae</taxon>
        <taxon>Pentapetalae</taxon>
        <taxon>rosids</taxon>
        <taxon>malvids</taxon>
        <taxon>Brassicales</taxon>
        <taxon>Brassicaceae</taxon>
        <taxon>Brassiceae</taxon>
        <taxon>Brassica</taxon>
    </lineage>
</organism>
<keyword evidence="1" id="KW-0645">Protease</keyword>
<keyword evidence="2" id="KW-0378">Hydrolase</keyword>
<sequence length="128" mass="14692">MVDLVIGQLEEAESSSKLPLKLLAWGCYPTKLRPNIYSKAHVIGTIASSQQKKKSKYTWLRFFNPCHIFWNSNTGFTKYLSNESKSRYYSLSRLEGIYENKRTGDCGPCAAKFMEIHANGGRKEEMRD</sequence>
<feature type="domain" description="Ubiquitin-like protease family profile" evidence="3">
    <location>
        <begin position="86"/>
        <end position="125"/>
    </location>
</feature>
<protein>
    <recommendedName>
        <fullName evidence="3">Ubiquitin-like protease family profile domain-containing protein</fullName>
    </recommendedName>
</protein>
<name>A0A8S9KKR0_BRACR</name>
<gene>
    <name evidence="4" type="ORF">F2Q70_00043284</name>
</gene>
<dbReference type="GO" id="GO:0008234">
    <property type="term" value="F:cysteine-type peptidase activity"/>
    <property type="evidence" value="ECO:0007669"/>
    <property type="project" value="InterPro"/>
</dbReference>
<reference evidence="4" key="1">
    <citation type="submission" date="2019-12" db="EMBL/GenBank/DDBJ databases">
        <title>Genome sequencing and annotation of Brassica cretica.</title>
        <authorList>
            <person name="Studholme D.J."/>
            <person name="Sarris P.F."/>
        </authorList>
    </citation>
    <scope>NUCLEOTIDE SEQUENCE</scope>
    <source>
        <strain evidence="4">PFS-102/07</strain>
        <tissue evidence="4">Leaf</tissue>
    </source>
</reference>
<dbReference type="EMBL" id="QGKY02000164">
    <property type="protein sequence ID" value="KAF2594377.1"/>
    <property type="molecule type" value="Genomic_DNA"/>
</dbReference>
<evidence type="ECO:0000256" key="1">
    <source>
        <dbReference type="ARBA" id="ARBA00022670"/>
    </source>
</evidence>
<proteinExistence type="predicted"/>
<dbReference type="AlphaFoldDB" id="A0A8S9KKR0"/>
<dbReference type="GO" id="GO:0006508">
    <property type="term" value="P:proteolysis"/>
    <property type="evidence" value="ECO:0007669"/>
    <property type="project" value="UniProtKB-KW"/>
</dbReference>
<evidence type="ECO:0000259" key="3">
    <source>
        <dbReference type="Pfam" id="PF02902"/>
    </source>
</evidence>
<comment type="caution">
    <text evidence="4">The sequence shown here is derived from an EMBL/GenBank/DDBJ whole genome shotgun (WGS) entry which is preliminary data.</text>
</comment>
<dbReference type="InterPro" id="IPR003653">
    <property type="entry name" value="Peptidase_C48_C"/>
</dbReference>
<evidence type="ECO:0000256" key="2">
    <source>
        <dbReference type="ARBA" id="ARBA00022801"/>
    </source>
</evidence>